<protein>
    <submittedName>
        <fullName evidence="2">Uncharacterized protein</fullName>
    </submittedName>
</protein>
<comment type="caution">
    <text evidence="2">The sequence shown here is derived from an EMBL/GenBank/DDBJ whole genome shotgun (WGS) entry which is preliminary data.</text>
</comment>
<accession>A0A4Y2KPY2</accession>
<feature type="compositionally biased region" description="Low complexity" evidence="1">
    <location>
        <begin position="36"/>
        <end position="49"/>
    </location>
</feature>
<dbReference type="Proteomes" id="UP000499080">
    <property type="component" value="Unassembled WGS sequence"/>
</dbReference>
<feature type="region of interest" description="Disordered" evidence="1">
    <location>
        <begin position="36"/>
        <end position="61"/>
    </location>
</feature>
<gene>
    <name evidence="2" type="ORF">AVEN_30832_1</name>
</gene>
<feature type="compositionally biased region" description="Polar residues" evidence="1">
    <location>
        <begin position="50"/>
        <end position="61"/>
    </location>
</feature>
<dbReference type="AlphaFoldDB" id="A0A4Y2KPY2"/>
<name>A0A4Y2KPY2_ARAVE</name>
<dbReference type="EMBL" id="BGPR01004805">
    <property type="protein sequence ID" value="GBN03533.1"/>
    <property type="molecule type" value="Genomic_DNA"/>
</dbReference>
<evidence type="ECO:0000313" key="3">
    <source>
        <dbReference type="Proteomes" id="UP000499080"/>
    </source>
</evidence>
<sequence>YRVSSGDLTSKFPITRIEIRIGIRLRIQYRLNLPSRVESSSPRVLLSSSKFQPKNQSDPGL</sequence>
<evidence type="ECO:0000256" key="1">
    <source>
        <dbReference type="SAM" id="MobiDB-lite"/>
    </source>
</evidence>
<feature type="non-terminal residue" evidence="2">
    <location>
        <position position="1"/>
    </location>
</feature>
<proteinExistence type="predicted"/>
<keyword evidence="3" id="KW-1185">Reference proteome</keyword>
<reference evidence="2 3" key="1">
    <citation type="journal article" date="2019" name="Sci. Rep.">
        <title>Orb-weaving spider Araneus ventricosus genome elucidates the spidroin gene catalogue.</title>
        <authorList>
            <person name="Kono N."/>
            <person name="Nakamura H."/>
            <person name="Ohtoshi R."/>
            <person name="Moran D.A.P."/>
            <person name="Shinohara A."/>
            <person name="Yoshida Y."/>
            <person name="Fujiwara M."/>
            <person name="Mori M."/>
            <person name="Tomita M."/>
            <person name="Arakawa K."/>
        </authorList>
    </citation>
    <scope>NUCLEOTIDE SEQUENCE [LARGE SCALE GENOMIC DNA]</scope>
</reference>
<evidence type="ECO:0000313" key="2">
    <source>
        <dbReference type="EMBL" id="GBN03533.1"/>
    </source>
</evidence>
<organism evidence="2 3">
    <name type="scientific">Araneus ventricosus</name>
    <name type="common">Orbweaver spider</name>
    <name type="synonym">Epeira ventricosa</name>
    <dbReference type="NCBI Taxonomy" id="182803"/>
    <lineage>
        <taxon>Eukaryota</taxon>
        <taxon>Metazoa</taxon>
        <taxon>Ecdysozoa</taxon>
        <taxon>Arthropoda</taxon>
        <taxon>Chelicerata</taxon>
        <taxon>Arachnida</taxon>
        <taxon>Araneae</taxon>
        <taxon>Araneomorphae</taxon>
        <taxon>Entelegynae</taxon>
        <taxon>Araneoidea</taxon>
        <taxon>Araneidae</taxon>
        <taxon>Araneus</taxon>
    </lineage>
</organism>